<evidence type="ECO:0000313" key="2">
    <source>
        <dbReference type="Proteomes" id="UP000014216"/>
    </source>
</evidence>
<dbReference type="Proteomes" id="UP000014216">
    <property type="component" value="Unassembled WGS sequence"/>
</dbReference>
<accession>S0G439</accession>
<gene>
    <name evidence="1" type="ORF">Dpo_7c00950</name>
</gene>
<sequence>MEMATGFTSLVLEMFKKCAGRSGCEVCREHMEEDCLFFPEMYRLHDLSQETGTPLADMDLASLVDLCTLCGLCPCQDIRMLVLKAKAAWAEENLPPLSTRLLSDARQAGRWGTAFSTVLNPLNRLKPVTTMVKKTLDIHPERSLPAFPEESFFVWAKKRD</sequence>
<name>S0G439_9BACT</name>
<dbReference type="EMBL" id="APJX01000007">
    <property type="protein sequence ID" value="EMS78621.1"/>
    <property type="molecule type" value="Genomic_DNA"/>
</dbReference>
<comment type="caution">
    <text evidence="1">The sequence shown here is derived from an EMBL/GenBank/DDBJ whole genome shotgun (WGS) entry which is preliminary data.</text>
</comment>
<proteinExistence type="predicted"/>
<protein>
    <submittedName>
        <fullName evidence="1">Uncharacterized protein</fullName>
    </submittedName>
</protein>
<organism evidence="1 2">
    <name type="scientific">Desulfotignum phosphitoxidans DSM 13687</name>
    <dbReference type="NCBI Taxonomy" id="1286635"/>
    <lineage>
        <taxon>Bacteria</taxon>
        <taxon>Pseudomonadati</taxon>
        <taxon>Thermodesulfobacteriota</taxon>
        <taxon>Desulfobacteria</taxon>
        <taxon>Desulfobacterales</taxon>
        <taxon>Desulfobacteraceae</taxon>
        <taxon>Desulfotignum</taxon>
    </lineage>
</organism>
<reference evidence="1 2" key="1">
    <citation type="journal article" date="2013" name="Genome Announc.">
        <title>Draft Genome Sequence of Desulfotignum phosphitoxidans DSM 13687 Strain FiPS-3.</title>
        <authorList>
            <person name="Poehlein A."/>
            <person name="Daniel R."/>
            <person name="Simeonova D.D."/>
        </authorList>
    </citation>
    <scope>NUCLEOTIDE SEQUENCE [LARGE SCALE GENOMIC DNA]</scope>
    <source>
        <strain evidence="1 2">DSM 13687</strain>
    </source>
</reference>
<evidence type="ECO:0000313" key="1">
    <source>
        <dbReference type="EMBL" id="EMS78621.1"/>
    </source>
</evidence>
<dbReference type="PATRIC" id="fig|1286635.3.peg.3265"/>
<dbReference type="AlphaFoldDB" id="S0G439"/>
<keyword evidence="2" id="KW-1185">Reference proteome</keyword>